<proteinExistence type="predicted"/>
<evidence type="ECO:0008006" key="3">
    <source>
        <dbReference type="Google" id="ProtNLM"/>
    </source>
</evidence>
<evidence type="ECO:0000313" key="2">
    <source>
        <dbReference type="Proteomes" id="UP000604001"/>
    </source>
</evidence>
<accession>A0ABR6UAE9</accession>
<protein>
    <recommendedName>
        <fullName evidence="3">ATP-binding protein</fullName>
    </recommendedName>
</protein>
<name>A0ABR6UAE9_9ACTN</name>
<organism evidence="1 2">
    <name type="scientific">Nocardioides deserti</name>
    <dbReference type="NCBI Taxonomy" id="1588644"/>
    <lineage>
        <taxon>Bacteria</taxon>
        <taxon>Bacillati</taxon>
        <taxon>Actinomycetota</taxon>
        <taxon>Actinomycetes</taxon>
        <taxon>Propionibacteriales</taxon>
        <taxon>Nocardioidaceae</taxon>
        <taxon>Nocardioides</taxon>
    </lineage>
</organism>
<reference evidence="1 2" key="1">
    <citation type="submission" date="2020-08" db="EMBL/GenBank/DDBJ databases">
        <title>novel species in genus Nocardioides.</title>
        <authorList>
            <person name="Zhang G."/>
        </authorList>
    </citation>
    <scope>NUCLEOTIDE SEQUENCE [LARGE SCALE GENOMIC DNA]</scope>
    <source>
        <strain evidence="1 2">SC8A-24</strain>
    </source>
</reference>
<dbReference type="EMBL" id="JACMYC010000005">
    <property type="protein sequence ID" value="MBC2960939.1"/>
    <property type="molecule type" value="Genomic_DNA"/>
</dbReference>
<dbReference type="Proteomes" id="UP000604001">
    <property type="component" value="Unassembled WGS sequence"/>
</dbReference>
<comment type="caution">
    <text evidence="1">The sequence shown here is derived from an EMBL/GenBank/DDBJ whole genome shotgun (WGS) entry which is preliminary data.</text>
</comment>
<keyword evidence="2" id="KW-1185">Reference proteome</keyword>
<sequence length="73" mass="8112">MSSSHRARPRHLASSPFKPDPEQVIEEYVVDDRVSHDAHGLGRVIAVDSLAVTVDFGDRNLRVPSPFSKMSKL</sequence>
<evidence type="ECO:0000313" key="1">
    <source>
        <dbReference type="EMBL" id="MBC2960939.1"/>
    </source>
</evidence>
<gene>
    <name evidence="1" type="ORF">H7344_11610</name>
</gene>
<dbReference type="RefSeq" id="WP_166192467.1">
    <property type="nucleotide sequence ID" value="NZ_BMMR01000005.1"/>
</dbReference>